<evidence type="ECO:0000256" key="8">
    <source>
        <dbReference type="ARBA" id="ARBA00023315"/>
    </source>
</evidence>
<evidence type="ECO:0000313" key="14">
    <source>
        <dbReference type="EMBL" id="CAA7602786.1"/>
    </source>
</evidence>
<evidence type="ECO:0000256" key="6">
    <source>
        <dbReference type="ARBA" id="ARBA00022723"/>
    </source>
</evidence>
<keyword evidence="16" id="KW-1185">Reference proteome</keyword>
<evidence type="ECO:0000256" key="2">
    <source>
        <dbReference type="ARBA" id="ARBA00007342"/>
    </source>
</evidence>
<protein>
    <recommendedName>
        <fullName evidence="4">Phosphate propanoyltransferase</fullName>
        <ecNumber evidence="3">2.3.1.222</ecNumber>
    </recommendedName>
    <alternativeName>
        <fullName evidence="10">Phosphate acyltransferase PduL</fullName>
    </alternativeName>
    <alternativeName>
        <fullName evidence="9">Phosphotransacylase PduL</fullName>
    </alternativeName>
    <alternativeName>
        <fullName evidence="11">Propanediol utilization protein PduL</fullName>
    </alternativeName>
</protein>
<feature type="domain" description="N-acetyltransferase" evidence="13">
    <location>
        <begin position="239"/>
        <end position="392"/>
    </location>
</feature>
<dbReference type="GO" id="GO:0016747">
    <property type="term" value="F:acyltransferase activity, transferring groups other than amino-acyl groups"/>
    <property type="evidence" value="ECO:0007669"/>
    <property type="project" value="InterPro"/>
</dbReference>
<evidence type="ECO:0000256" key="1">
    <source>
        <dbReference type="ARBA" id="ARBA00001947"/>
    </source>
</evidence>
<dbReference type="Proteomes" id="UP001071230">
    <property type="component" value="Unassembled WGS sequence"/>
</dbReference>
<dbReference type="InterPro" id="IPR000182">
    <property type="entry name" value="GNAT_dom"/>
</dbReference>
<dbReference type="Pfam" id="PF06130">
    <property type="entry name" value="PTAC"/>
    <property type="match status" value="1"/>
</dbReference>
<dbReference type="Proteomes" id="UP000836597">
    <property type="component" value="Chromosome"/>
</dbReference>
<dbReference type="PROSITE" id="PS51186">
    <property type="entry name" value="GNAT"/>
    <property type="match status" value="1"/>
</dbReference>
<gene>
    <name evidence="15" type="ORF">DEACI_0805</name>
    <name evidence="14" type="ORF">DEACI_3465</name>
</gene>
<evidence type="ECO:0000256" key="9">
    <source>
        <dbReference type="ARBA" id="ARBA00030044"/>
    </source>
</evidence>
<keyword evidence="8 14" id="KW-0012">Acyltransferase</keyword>
<dbReference type="EC" id="2.3.1.222" evidence="3"/>
<evidence type="ECO:0000256" key="12">
    <source>
        <dbReference type="ARBA" id="ARBA00047589"/>
    </source>
</evidence>
<dbReference type="InterPro" id="IPR008300">
    <property type="entry name" value="PTAC"/>
</dbReference>
<evidence type="ECO:0000313" key="16">
    <source>
        <dbReference type="Proteomes" id="UP001071230"/>
    </source>
</evidence>
<reference evidence="14" key="2">
    <citation type="submission" date="2020-01" db="EMBL/GenBank/DDBJ databases">
        <authorList>
            <person name="Hornung B."/>
        </authorList>
    </citation>
    <scope>NUCLEOTIDE SEQUENCE</scope>
    <source>
        <strain evidence="14">PacBioINE</strain>
    </source>
</reference>
<dbReference type="SUPFAM" id="SSF55729">
    <property type="entry name" value="Acyl-CoA N-acyltransferases (Nat)"/>
    <property type="match status" value="1"/>
</dbReference>
<dbReference type="NCBIfam" id="NF011652">
    <property type="entry name" value="PRK15070.1"/>
    <property type="match status" value="1"/>
</dbReference>
<comment type="cofactor">
    <cofactor evidence="1">
        <name>Zn(2+)</name>
        <dbReference type="ChEBI" id="CHEBI:29105"/>
    </cofactor>
</comment>
<dbReference type="EMBL" id="CDGJ01000027">
    <property type="protein sequence ID" value="CEJ06357.1"/>
    <property type="molecule type" value="Genomic_DNA"/>
</dbReference>
<keyword evidence="6" id="KW-0479">Metal-binding</keyword>
<dbReference type="Pfam" id="PF00583">
    <property type="entry name" value="Acetyltransf_1"/>
    <property type="match status" value="1"/>
</dbReference>
<evidence type="ECO:0000256" key="3">
    <source>
        <dbReference type="ARBA" id="ARBA00012206"/>
    </source>
</evidence>
<evidence type="ECO:0000256" key="4">
    <source>
        <dbReference type="ARBA" id="ARBA00020837"/>
    </source>
</evidence>
<evidence type="ECO:0000256" key="5">
    <source>
        <dbReference type="ARBA" id="ARBA00022679"/>
    </source>
</evidence>
<dbReference type="GO" id="GO:0046872">
    <property type="term" value="F:metal ion binding"/>
    <property type="evidence" value="ECO:0007669"/>
    <property type="project" value="UniProtKB-KW"/>
</dbReference>
<evidence type="ECO:0000259" key="13">
    <source>
        <dbReference type="PROSITE" id="PS51186"/>
    </source>
</evidence>
<name>A0A8S0XCS4_9FIRM</name>
<comment type="similarity">
    <text evidence="2">Belongs to the PduL family.</text>
</comment>
<dbReference type="PANTHER" id="PTHR39453">
    <property type="entry name" value="PHOSPHATE PROPANOYLTRANSFERASE"/>
    <property type="match status" value="1"/>
</dbReference>
<keyword evidence="5 14" id="KW-0808">Transferase</keyword>
<evidence type="ECO:0000313" key="15">
    <source>
        <dbReference type="EMBL" id="CEJ06357.1"/>
    </source>
</evidence>
<sequence length="413" mass="46256">MAANFDSSLDVNKADFKRDTRWLVRVGVSRAHVHLTPEHIEALFGPGHGLTLLRELGQAGEFAAKETVNVVGSKGVLQQVRIIGPARAKTQVELARTDTYVLGIDAPLRHSGDVEGTPGAVLIGPKGVVVLNQGCIIAKAHIHLLAKEAEKLELAQGDEVVVLIKGEKKVCYYDVKVRVVEKGMTEFHIDTDEANAAFVDTGDLAMIRHKEFVIKDKWGNTLDVSRENVKFIQGKKPDDPYVQEAIHLLHTVFEYPESIGRDVEEKLLAPERVEPNRYYLFTAVEGGRVFGIASFYWMPRTKIAYFEHLGIIPEYQDRGIGSFLFNKVIAILEKNHPEIEGVLFEVRLNKEHLDDRKHFFLNLGAIPVDTSFYPSDQIKLGENILLMFKPETAEARLNTATMELALQTLSRIL</sequence>
<dbReference type="KEGG" id="aacx:DEACI_3465"/>
<dbReference type="Gene3D" id="3.40.630.30">
    <property type="match status" value="1"/>
</dbReference>
<accession>A0A8S0XCS4</accession>
<organism evidence="14">
    <name type="scientific">Acididesulfobacillus acetoxydans</name>
    <dbReference type="NCBI Taxonomy" id="1561005"/>
    <lineage>
        <taxon>Bacteria</taxon>
        <taxon>Bacillati</taxon>
        <taxon>Bacillota</taxon>
        <taxon>Clostridia</taxon>
        <taxon>Eubacteriales</taxon>
        <taxon>Peptococcaceae</taxon>
        <taxon>Acididesulfobacillus</taxon>
    </lineage>
</organism>
<dbReference type="EMBL" id="LR746496">
    <property type="protein sequence ID" value="CAA7602786.1"/>
    <property type="molecule type" value="Genomic_DNA"/>
</dbReference>
<proteinExistence type="inferred from homology"/>
<dbReference type="InterPro" id="IPR016181">
    <property type="entry name" value="Acyl_CoA_acyltransferase"/>
</dbReference>
<reference evidence="15" key="1">
    <citation type="submission" date="2014-11" db="EMBL/GenBank/DDBJ databases">
        <authorList>
            <person name="Hornung B.V."/>
        </authorList>
    </citation>
    <scope>NUCLEOTIDE SEQUENCE</scope>
    <source>
        <strain evidence="15">INE</strain>
    </source>
</reference>
<dbReference type="RefSeq" id="WP_240986107.1">
    <property type="nucleotide sequence ID" value="NZ_CDGJ01000027.1"/>
</dbReference>
<dbReference type="PANTHER" id="PTHR39453:SF1">
    <property type="entry name" value="PHOSPHATE PROPANOYLTRANSFERASE"/>
    <property type="match status" value="1"/>
</dbReference>
<keyword evidence="7" id="KW-0862">Zinc</keyword>
<evidence type="ECO:0000256" key="10">
    <source>
        <dbReference type="ARBA" id="ARBA00030939"/>
    </source>
</evidence>
<dbReference type="CDD" id="cd04301">
    <property type="entry name" value="NAT_SF"/>
    <property type="match status" value="1"/>
</dbReference>
<evidence type="ECO:0000256" key="11">
    <source>
        <dbReference type="ARBA" id="ARBA00033077"/>
    </source>
</evidence>
<evidence type="ECO:0000256" key="7">
    <source>
        <dbReference type="ARBA" id="ARBA00022833"/>
    </source>
</evidence>
<dbReference type="AlphaFoldDB" id="A0A8S0XCS4"/>
<comment type="catalytic activity">
    <reaction evidence="12">
        <text>propanoyl-CoA + phosphate = propanoyl phosphate + CoA</text>
        <dbReference type="Rhea" id="RHEA:28046"/>
        <dbReference type="ChEBI" id="CHEBI:43474"/>
        <dbReference type="ChEBI" id="CHEBI:57287"/>
        <dbReference type="ChEBI" id="CHEBI:57392"/>
        <dbReference type="ChEBI" id="CHEBI:58933"/>
        <dbReference type="EC" id="2.3.1.222"/>
    </reaction>
</comment>